<evidence type="ECO:0000313" key="4">
    <source>
        <dbReference type="Proteomes" id="UP000831290"/>
    </source>
</evidence>
<accession>A0A9E6ZMK1</accession>
<dbReference type="Gene3D" id="1.10.260.40">
    <property type="entry name" value="lambda repressor-like DNA-binding domains"/>
    <property type="match status" value="1"/>
</dbReference>
<dbReference type="SMART" id="SM00530">
    <property type="entry name" value="HTH_XRE"/>
    <property type="match status" value="1"/>
</dbReference>
<dbReference type="Proteomes" id="UP000831290">
    <property type="component" value="Chromosome"/>
</dbReference>
<organism evidence="3 4">
    <name type="scientific">Abyssalbus ytuae</name>
    <dbReference type="NCBI Taxonomy" id="2926907"/>
    <lineage>
        <taxon>Bacteria</taxon>
        <taxon>Pseudomonadati</taxon>
        <taxon>Bacteroidota</taxon>
        <taxon>Flavobacteriia</taxon>
        <taxon>Flavobacteriales</taxon>
        <taxon>Flavobacteriaceae</taxon>
        <taxon>Abyssalbus</taxon>
    </lineage>
</organism>
<dbReference type="AlphaFoldDB" id="A0A9E6ZMK1"/>
<proteinExistence type="predicted"/>
<gene>
    <name evidence="3" type="ORF">MQE35_04825</name>
</gene>
<sequence length="140" mass="15997">MKNYISINISYLRAKTGLKQKDFGNLFGVSGSVISSYNSGTIPPIEFIQKLCSHFKIPIDDFINKELSSIPVNPVIDVKEQFLQYEKNIQAYEDLIKAKDELISEKQALINELREQINKLDKLVEIQNVLLNQNNILPSK</sequence>
<keyword evidence="1" id="KW-0175">Coiled coil</keyword>
<dbReference type="CDD" id="cd00093">
    <property type="entry name" value="HTH_XRE"/>
    <property type="match status" value="1"/>
</dbReference>
<keyword evidence="4" id="KW-1185">Reference proteome</keyword>
<feature type="coiled-coil region" evidence="1">
    <location>
        <begin position="92"/>
        <end position="130"/>
    </location>
</feature>
<name>A0A9E6ZMK1_9FLAO</name>
<dbReference type="EMBL" id="CP094358">
    <property type="protein sequence ID" value="UOB18614.1"/>
    <property type="molecule type" value="Genomic_DNA"/>
</dbReference>
<dbReference type="KEGG" id="fbm:MQE35_04825"/>
<evidence type="ECO:0000256" key="1">
    <source>
        <dbReference type="SAM" id="Coils"/>
    </source>
</evidence>
<reference evidence="3" key="1">
    <citation type="submission" date="2022-03" db="EMBL/GenBank/DDBJ databases">
        <title>Description of Abyssus ytuae gen. nov., sp. nov., a novel member of the family Flavobacteriaceae isolated from the sediment of Mariana Trench.</title>
        <authorList>
            <person name="Zhang J."/>
            <person name="Xu X."/>
        </authorList>
    </citation>
    <scope>NUCLEOTIDE SEQUENCE</scope>
    <source>
        <strain evidence="3">MT3330</strain>
    </source>
</reference>
<dbReference type="PROSITE" id="PS50943">
    <property type="entry name" value="HTH_CROC1"/>
    <property type="match status" value="1"/>
</dbReference>
<feature type="domain" description="HTH cro/C1-type" evidence="2">
    <location>
        <begin position="9"/>
        <end position="62"/>
    </location>
</feature>
<evidence type="ECO:0000259" key="2">
    <source>
        <dbReference type="PROSITE" id="PS50943"/>
    </source>
</evidence>
<dbReference type="Pfam" id="PF01381">
    <property type="entry name" value="HTH_3"/>
    <property type="match status" value="1"/>
</dbReference>
<dbReference type="RefSeq" id="WP_255845194.1">
    <property type="nucleotide sequence ID" value="NZ_CP094358.1"/>
</dbReference>
<evidence type="ECO:0000313" key="3">
    <source>
        <dbReference type="EMBL" id="UOB18614.1"/>
    </source>
</evidence>
<dbReference type="InterPro" id="IPR001387">
    <property type="entry name" value="Cro/C1-type_HTH"/>
</dbReference>
<dbReference type="GO" id="GO:0003677">
    <property type="term" value="F:DNA binding"/>
    <property type="evidence" value="ECO:0007669"/>
    <property type="project" value="InterPro"/>
</dbReference>
<dbReference type="InterPro" id="IPR010982">
    <property type="entry name" value="Lambda_DNA-bd_dom_sf"/>
</dbReference>
<protein>
    <submittedName>
        <fullName evidence="3">Helix-turn-helix domain-containing protein</fullName>
    </submittedName>
</protein>
<dbReference type="SUPFAM" id="SSF47413">
    <property type="entry name" value="lambda repressor-like DNA-binding domains"/>
    <property type="match status" value="1"/>
</dbReference>